<evidence type="ECO:0000313" key="3">
    <source>
        <dbReference type="Proteomes" id="UP001595892"/>
    </source>
</evidence>
<dbReference type="RefSeq" id="WP_377005846.1">
    <property type="nucleotide sequence ID" value="NZ_JBHSGG010000049.1"/>
</dbReference>
<evidence type="ECO:0008006" key="4">
    <source>
        <dbReference type="Google" id="ProtNLM"/>
    </source>
</evidence>
<proteinExistence type="predicted"/>
<protein>
    <recommendedName>
        <fullName evidence="4">DUF3718 domain-containing protein</fullName>
    </recommendedName>
</protein>
<dbReference type="EMBL" id="JBHSGG010000049">
    <property type="protein sequence ID" value="MFC4729715.1"/>
    <property type="molecule type" value="Genomic_DNA"/>
</dbReference>
<evidence type="ECO:0000256" key="1">
    <source>
        <dbReference type="SAM" id="MobiDB-lite"/>
    </source>
</evidence>
<comment type="caution">
    <text evidence="2">The sequence shown here is derived from an EMBL/GenBank/DDBJ whole genome shotgun (WGS) entry which is preliminary data.</text>
</comment>
<accession>A0ABV9NPH9</accession>
<keyword evidence="3" id="KW-1185">Reference proteome</keyword>
<reference evidence="3" key="1">
    <citation type="journal article" date="2019" name="Int. J. Syst. Evol. Microbiol.">
        <title>The Global Catalogue of Microorganisms (GCM) 10K type strain sequencing project: providing services to taxonomists for standard genome sequencing and annotation.</title>
        <authorList>
            <consortium name="The Broad Institute Genomics Platform"/>
            <consortium name="The Broad Institute Genome Sequencing Center for Infectious Disease"/>
            <person name="Wu L."/>
            <person name="Ma J."/>
        </authorList>
    </citation>
    <scope>NUCLEOTIDE SEQUENCE [LARGE SCALE GENOMIC DNA]</scope>
    <source>
        <strain evidence="3">CGMCC 1.13574</strain>
    </source>
</reference>
<gene>
    <name evidence="2" type="ORF">ACFO3Q_16215</name>
</gene>
<name>A0ABV9NPH9_9GAMM</name>
<feature type="region of interest" description="Disordered" evidence="1">
    <location>
        <begin position="1"/>
        <end position="44"/>
    </location>
</feature>
<evidence type="ECO:0000313" key="2">
    <source>
        <dbReference type="EMBL" id="MFC4729715.1"/>
    </source>
</evidence>
<sequence>MNATIHTAFPHGFAPNEARHARLRPLRPGDRNRKKPHSHGNAMKKTQAAACLGALLALSSPDATSAEPLRAVIRQEVCADLSLELRGRSTPASLCVTQGFFSHDVYRLLVSRRQVLRGIDDEVAESVSGTYRRHQISLTCTPQLERPDEPPADRIAFARRALPDATEEEIRAAALTFSAVEVGRDCNVLVDEMPAANVQVVF</sequence>
<organism evidence="2 3">
    <name type="scientific">Coralloluteibacterium thermophilum</name>
    <dbReference type="NCBI Taxonomy" id="2707049"/>
    <lineage>
        <taxon>Bacteria</taxon>
        <taxon>Pseudomonadati</taxon>
        <taxon>Pseudomonadota</taxon>
        <taxon>Gammaproteobacteria</taxon>
        <taxon>Lysobacterales</taxon>
        <taxon>Lysobacteraceae</taxon>
        <taxon>Coralloluteibacterium</taxon>
    </lineage>
</organism>
<dbReference type="Proteomes" id="UP001595892">
    <property type="component" value="Unassembled WGS sequence"/>
</dbReference>